<reference evidence="1" key="1">
    <citation type="submission" date="2023-08" db="EMBL/GenBank/DDBJ databases">
        <authorList>
            <person name="Alioto T."/>
            <person name="Alioto T."/>
            <person name="Gomez Garrido J."/>
        </authorList>
    </citation>
    <scope>NUCLEOTIDE SEQUENCE</scope>
</reference>
<dbReference type="AlphaFoldDB" id="A0AA36EXP2"/>
<protein>
    <submittedName>
        <fullName evidence="1">Uncharacterized protein</fullName>
    </submittedName>
</protein>
<dbReference type="EMBL" id="OX597814">
    <property type="protein sequence ID" value="CAI9715805.1"/>
    <property type="molecule type" value="Genomic_DNA"/>
</dbReference>
<accession>A0AA36EXP2</accession>
<proteinExistence type="predicted"/>
<evidence type="ECO:0000313" key="2">
    <source>
        <dbReference type="Proteomes" id="UP001162480"/>
    </source>
</evidence>
<name>A0AA36EXP2_OCTVU</name>
<dbReference type="Proteomes" id="UP001162480">
    <property type="component" value="Chromosome 1"/>
</dbReference>
<gene>
    <name evidence="1" type="ORF">OCTVUL_1B019229</name>
</gene>
<evidence type="ECO:0000313" key="1">
    <source>
        <dbReference type="EMBL" id="CAI9715805.1"/>
    </source>
</evidence>
<sequence length="74" mass="8337">MFTILVPQGNIASAMNILITSGFNPCSQTCCDLNLDYKIIVINPFSQSGLKPFLIISENMKNNKTYRHFSMFNS</sequence>
<keyword evidence="2" id="KW-1185">Reference proteome</keyword>
<organism evidence="1 2">
    <name type="scientific">Octopus vulgaris</name>
    <name type="common">Common octopus</name>
    <dbReference type="NCBI Taxonomy" id="6645"/>
    <lineage>
        <taxon>Eukaryota</taxon>
        <taxon>Metazoa</taxon>
        <taxon>Spiralia</taxon>
        <taxon>Lophotrochozoa</taxon>
        <taxon>Mollusca</taxon>
        <taxon>Cephalopoda</taxon>
        <taxon>Coleoidea</taxon>
        <taxon>Octopodiformes</taxon>
        <taxon>Octopoda</taxon>
        <taxon>Incirrata</taxon>
        <taxon>Octopodidae</taxon>
        <taxon>Octopus</taxon>
    </lineage>
</organism>